<comment type="caution">
    <text evidence="1">The sequence shown here is derived from an EMBL/GenBank/DDBJ whole genome shotgun (WGS) entry which is preliminary data.</text>
</comment>
<feature type="non-terminal residue" evidence="1">
    <location>
        <position position="1"/>
    </location>
</feature>
<dbReference type="AlphaFoldDB" id="A0A818RRQ4"/>
<name>A0A818RRQ4_9BILA</name>
<gene>
    <name evidence="1" type="ORF">FME351_LOCUS24898</name>
</gene>
<sequence length="64" mass="6982">KTSCRCIWAVEAEKAANRGSPQHEHRFADVKLVAEHSSHFHVSSFFSVLCSFLAGEAAGVPLRA</sequence>
<reference evidence="1" key="1">
    <citation type="submission" date="2021-02" db="EMBL/GenBank/DDBJ databases">
        <authorList>
            <person name="Nowell W R."/>
        </authorList>
    </citation>
    <scope>NUCLEOTIDE SEQUENCE</scope>
</reference>
<protein>
    <submittedName>
        <fullName evidence="1">Uncharacterized protein</fullName>
    </submittedName>
</protein>
<organism evidence="1 2">
    <name type="scientific">Rotaria socialis</name>
    <dbReference type="NCBI Taxonomy" id="392032"/>
    <lineage>
        <taxon>Eukaryota</taxon>
        <taxon>Metazoa</taxon>
        <taxon>Spiralia</taxon>
        <taxon>Gnathifera</taxon>
        <taxon>Rotifera</taxon>
        <taxon>Eurotatoria</taxon>
        <taxon>Bdelloidea</taxon>
        <taxon>Philodinida</taxon>
        <taxon>Philodinidae</taxon>
        <taxon>Rotaria</taxon>
    </lineage>
</organism>
<accession>A0A818RRQ4</accession>
<evidence type="ECO:0000313" key="2">
    <source>
        <dbReference type="Proteomes" id="UP000663869"/>
    </source>
</evidence>
<dbReference type="EMBL" id="CAJNYU010003285">
    <property type="protein sequence ID" value="CAF3658197.1"/>
    <property type="molecule type" value="Genomic_DNA"/>
</dbReference>
<evidence type="ECO:0000313" key="1">
    <source>
        <dbReference type="EMBL" id="CAF3658197.1"/>
    </source>
</evidence>
<dbReference type="Proteomes" id="UP000663869">
    <property type="component" value="Unassembled WGS sequence"/>
</dbReference>
<proteinExistence type="predicted"/>